<proteinExistence type="predicted"/>
<dbReference type="SMART" id="SM01001">
    <property type="entry name" value="AIRC"/>
    <property type="match status" value="1"/>
</dbReference>
<dbReference type="OrthoDB" id="9782511at2"/>
<feature type="domain" description="PurE" evidence="1">
    <location>
        <begin position="87"/>
        <end position="217"/>
    </location>
</feature>
<accession>A0A0A1Z9W2</accession>
<sequence>MNFDIRFDFQRRDRLGLIEAIWGQDKSIDQLKRVSETVLNKNEVVFITRINSEKANYLLDLFDDARFYEEAKCLIIGENLNKINTNKKVAIISGGSSDLAVTLEAKLTLEIYGVNCQSFIDVGVAGLHRLMSQLEEINKYDVLIVCAGMEGALATVVGGLLAQPIIAVPVSVGYGASKDGETALNSMLSSCSPGIAVMNIDNGYGGAMAAIRIIKSIS</sequence>
<dbReference type="NCBIfam" id="NF033503">
    <property type="entry name" value="LarB"/>
    <property type="match status" value="1"/>
</dbReference>
<organism evidence="2 3">
    <name type="scientific">Prochlorococcus marinus str. GP2</name>
    <dbReference type="NCBI Taxonomy" id="59925"/>
    <lineage>
        <taxon>Bacteria</taxon>
        <taxon>Bacillati</taxon>
        <taxon>Cyanobacteriota</taxon>
        <taxon>Cyanophyceae</taxon>
        <taxon>Synechococcales</taxon>
        <taxon>Prochlorococcaceae</taxon>
        <taxon>Prochlorococcus</taxon>
    </lineage>
</organism>
<dbReference type="EMBL" id="JNAH01000008">
    <property type="protein sequence ID" value="KGF85341.1"/>
    <property type="molecule type" value="Genomic_DNA"/>
</dbReference>
<comment type="caution">
    <text evidence="2">The sequence shown here is derived from an EMBL/GenBank/DDBJ whole genome shotgun (WGS) entry which is preliminary data.</text>
</comment>
<evidence type="ECO:0000313" key="3">
    <source>
        <dbReference type="Proteomes" id="UP000030598"/>
    </source>
</evidence>
<evidence type="ECO:0000259" key="1">
    <source>
        <dbReference type="SMART" id="SM01001"/>
    </source>
</evidence>
<dbReference type="PANTHER" id="PTHR43064">
    <property type="entry name" value="PHOSPHORIBOSYLAMINOIMIDAZOLE CARBOXYLASE-RELATED"/>
    <property type="match status" value="1"/>
</dbReference>
<dbReference type="PANTHER" id="PTHR43064:SF1">
    <property type="entry name" value="SLL1489 PROTEIN"/>
    <property type="match status" value="1"/>
</dbReference>
<dbReference type="Pfam" id="PF00731">
    <property type="entry name" value="AIRC"/>
    <property type="match status" value="1"/>
</dbReference>
<dbReference type="RefSeq" id="WP_032524867.1">
    <property type="nucleotide sequence ID" value="NZ_CP138934.1"/>
</dbReference>
<dbReference type="InterPro" id="IPR000031">
    <property type="entry name" value="PurE_dom"/>
</dbReference>
<dbReference type="AlphaFoldDB" id="A0A0A1Z9W2"/>
<dbReference type="Gene3D" id="3.40.50.1970">
    <property type="match status" value="1"/>
</dbReference>
<dbReference type="GO" id="GO:0016787">
    <property type="term" value="F:hydrolase activity"/>
    <property type="evidence" value="ECO:0007669"/>
    <property type="project" value="InterPro"/>
</dbReference>
<dbReference type="STRING" id="59925.EU91_1442"/>
<dbReference type="GO" id="GO:0006189">
    <property type="term" value="P:'de novo' IMP biosynthetic process"/>
    <property type="evidence" value="ECO:0007669"/>
    <property type="project" value="InterPro"/>
</dbReference>
<dbReference type="InterPro" id="IPR039476">
    <property type="entry name" value="P2CMN_synthase_LarB"/>
</dbReference>
<reference evidence="3" key="1">
    <citation type="journal article" date="2014" name="Sci. Data">
        <title>Genomes of diverse isolates of the marine cyanobacterium Prochlorococcus.</title>
        <authorList>
            <person name="Biller S."/>
            <person name="Berube P."/>
            <person name="Thompson J."/>
            <person name="Kelly L."/>
            <person name="Roggensack S."/>
            <person name="Awad L."/>
            <person name="Roache-Johnson K."/>
            <person name="Ding H."/>
            <person name="Giovannoni S.J."/>
            <person name="Moore L.R."/>
            <person name="Chisholm S.W."/>
        </authorList>
    </citation>
    <scope>NUCLEOTIDE SEQUENCE [LARGE SCALE GENOMIC DNA]</scope>
    <source>
        <strain evidence="3">GP2</strain>
    </source>
</reference>
<dbReference type="eggNOG" id="COG1691">
    <property type="taxonomic scope" value="Bacteria"/>
</dbReference>
<dbReference type="Proteomes" id="UP000030598">
    <property type="component" value="Unassembled WGS sequence"/>
</dbReference>
<protein>
    <submittedName>
        <fullName evidence="2">Circadian phase modifier</fullName>
    </submittedName>
</protein>
<dbReference type="SUPFAM" id="SSF52255">
    <property type="entry name" value="N5-CAIR mutase (phosphoribosylaminoimidazole carboxylase, PurE)"/>
    <property type="match status" value="1"/>
</dbReference>
<evidence type="ECO:0000313" key="2">
    <source>
        <dbReference type="EMBL" id="KGF85341.1"/>
    </source>
</evidence>
<name>A0A0A1Z9W2_PROMR</name>
<gene>
    <name evidence="2" type="ORF">EU91_1442</name>
</gene>